<protein>
    <submittedName>
        <fullName evidence="1">Uncharacterized protein</fullName>
    </submittedName>
</protein>
<keyword evidence="2" id="KW-1185">Reference proteome</keyword>
<dbReference type="HOGENOM" id="CLU_2931733_0_0_10"/>
<name>F0R4G4_PHOSB</name>
<dbReference type="KEGG" id="bsa:Bacsa_0039"/>
<dbReference type="Proteomes" id="UP000007486">
    <property type="component" value="Chromosome"/>
</dbReference>
<gene>
    <name evidence="1" type="ordered locus">Bacsa_0039</name>
</gene>
<proteinExistence type="predicted"/>
<accession>F0R4G4</accession>
<dbReference type="STRING" id="667015.Bacsa_0039"/>
<reference evidence="1 2" key="1">
    <citation type="journal article" date="2011" name="Stand. Genomic Sci.">
        <title>Complete genome sequence of Bacteroides salanitronis type strain (BL78).</title>
        <authorList>
            <person name="Gronow S."/>
            <person name="Held B."/>
            <person name="Lucas S."/>
            <person name="Lapidus A."/>
            <person name="Del Rio T.G."/>
            <person name="Nolan M."/>
            <person name="Tice H."/>
            <person name="Deshpande S."/>
            <person name="Cheng J.F."/>
            <person name="Pitluck S."/>
            <person name="Liolios K."/>
            <person name="Pagani I."/>
            <person name="Ivanova N."/>
            <person name="Mavromatis K."/>
            <person name="Pati A."/>
            <person name="Tapia R."/>
            <person name="Han C."/>
            <person name="Goodwin L."/>
            <person name="Chen A."/>
            <person name="Palaniappan K."/>
            <person name="Land M."/>
            <person name="Hauser L."/>
            <person name="Chang Y.J."/>
            <person name="Jeffries C.D."/>
            <person name="Brambilla E.M."/>
            <person name="Rohde M."/>
            <person name="Goker M."/>
            <person name="Detter J.C."/>
            <person name="Woyke T."/>
            <person name="Bristow J."/>
            <person name="Markowitz V."/>
            <person name="Hugenholtz P."/>
            <person name="Kyrpides N.C."/>
            <person name="Klenk H.P."/>
            <person name="Eisen J.A."/>
        </authorList>
    </citation>
    <scope>NUCLEOTIDE SEQUENCE [LARGE SCALE GENOMIC DNA]</scope>
    <source>
        <strain evidence="1 2">DSM 18170</strain>
    </source>
</reference>
<evidence type="ECO:0000313" key="1">
    <source>
        <dbReference type="EMBL" id="ADY34654.1"/>
    </source>
</evidence>
<sequence length="60" mass="7045">MAEQKDLMLCKFFTTFATAFLNGTQRHKDTESFYKNTLKNEKIKTLCLRASVFHDIIDKL</sequence>
<dbReference type="EMBL" id="CP002530">
    <property type="protein sequence ID" value="ADY34654.1"/>
    <property type="molecule type" value="Genomic_DNA"/>
</dbReference>
<dbReference type="AlphaFoldDB" id="F0R4G4"/>
<organism evidence="1 2">
    <name type="scientific">Phocaeicola salanitronis (strain DSM 18170 / JCM 13657 / CCUG 60908 / BL78)</name>
    <name type="common">Bacteroides salanitronis</name>
    <dbReference type="NCBI Taxonomy" id="667015"/>
    <lineage>
        <taxon>Bacteria</taxon>
        <taxon>Pseudomonadati</taxon>
        <taxon>Bacteroidota</taxon>
        <taxon>Bacteroidia</taxon>
        <taxon>Bacteroidales</taxon>
        <taxon>Bacteroidaceae</taxon>
        <taxon>Phocaeicola</taxon>
    </lineage>
</organism>
<evidence type="ECO:0000313" key="2">
    <source>
        <dbReference type="Proteomes" id="UP000007486"/>
    </source>
</evidence>